<name>A0AAN5D441_9BILA</name>
<evidence type="ECO:0000313" key="1">
    <source>
        <dbReference type="EMBL" id="GMR55727.1"/>
    </source>
</evidence>
<organism evidence="1 2">
    <name type="scientific">Pristionchus mayeri</name>
    <dbReference type="NCBI Taxonomy" id="1317129"/>
    <lineage>
        <taxon>Eukaryota</taxon>
        <taxon>Metazoa</taxon>
        <taxon>Ecdysozoa</taxon>
        <taxon>Nematoda</taxon>
        <taxon>Chromadorea</taxon>
        <taxon>Rhabditida</taxon>
        <taxon>Rhabditina</taxon>
        <taxon>Diplogasteromorpha</taxon>
        <taxon>Diplogasteroidea</taxon>
        <taxon>Neodiplogasteridae</taxon>
        <taxon>Pristionchus</taxon>
    </lineage>
</organism>
<accession>A0AAN5D441</accession>
<sequence length="126" mass="14363">ELLSSEALRIMEGKNAEISILREKLLKKGSDLESFRIYTTRLENELANSKEMLRSSRDEKEDLLTSLIALNGRVDKLVEINQQLEYEKDLSSRMIGLKESDETVEQLQLRVLKAETSSMAAKMSAE</sequence>
<protein>
    <submittedName>
        <fullName evidence="1">Uncharacterized protein</fullName>
    </submittedName>
</protein>
<dbReference type="AlphaFoldDB" id="A0AAN5D441"/>
<feature type="non-terminal residue" evidence="1">
    <location>
        <position position="1"/>
    </location>
</feature>
<feature type="non-terminal residue" evidence="1">
    <location>
        <position position="126"/>
    </location>
</feature>
<dbReference type="EMBL" id="BTRK01000005">
    <property type="protein sequence ID" value="GMR55727.1"/>
    <property type="molecule type" value="Genomic_DNA"/>
</dbReference>
<proteinExistence type="predicted"/>
<dbReference type="Proteomes" id="UP001328107">
    <property type="component" value="Unassembled WGS sequence"/>
</dbReference>
<keyword evidence="2" id="KW-1185">Reference proteome</keyword>
<gene>
    <name evidence="1" type="ORF">PMAYCL1PPCAC_25922</name>
</gene>
<evidence type="ECO:0000313" key="2">
    <source>
        <dbReference type="Proteomes" id="UP001328107"/>
    </source>
</evidence>
<comment type="caution">
    <text evidence="1">The sequence shown here is derived from an EMBL/GenBank/DDBJ whole genome shotgun (WGS) entry which is preliminary data.</text>
</comment>
<reference evidence="2" key="1">
    <citation type="submission" date="2022-10" db="EMBL/GenBank/DDBJ databases">
        <title>Genome assembly of Pristionchus species.</title>
        <authorList>
            <person name="Yoshida K."/>
            <person name="Sommer R.J."/>
        </authorList>
    </citation>
    <scope>NUCLEOTIDE SEQUENCE [LARGE SCALE GENOMIC DNA]</scope>
    <source>
        <strain evidence="2">RS5460</strain>
    </source>
</reference>